<dbReference type="InterPro" id="IPR000652">
    <property type="entry name" value="Triosephosphate_isomerase"/>
</dbReference>
<keyword evidence="3" id="KW-0963">Cytoplasm</keyword>
<organism evidence="4">
    <name type="scientific">candidate division CPR3 bacterium</name>
    <dbReference type="NCBI Taxonomy" id="2268181"/>
    <lineage>
        <taxon>Bacteria</taxon>
        <taxon>Bacteria division CPR3</taxon>
    </lineage>
</organism>
<dbReference type="AlphaFoldDB" id="A0A7C4R614"/>
<comment type="subcellular location">
    <subcellularLocation>
        <location evidence="3">Cytoplasm</location>
    </subcellularLocation>
</comment>
<dbReference type="EMBL" id="DSYQ01000006">
    <property type="protein sequence ID" value="HGT70943.1"/>
    <property type="molecule type" value="Genomic_DNA"/>
</dbReference>
<evidence type="ECO:0000256" key="3">
    <source>
        <dbReference type="RuleBase" id="RU363013"/>
    </source>
</evidence>
<dbReference type="GO" id="GO:0006094">
    <property type="term" value="P:gluconeogenesis"/>
    <property type="evidence" value="ECO:0007669"/>
    <property type="project" value="UniProtKB-UniPathway"/>
</dbReference>
<proteinExistence type="inferred from homology"/>
<dbReference type="PROSITE" id="PS51440">
    <property type="entry name" value="TIM_2"/>
    <property type="match status" value="1"/>
</dbReference>
<comment type="pathway">
    <text evidence="3">Carbohydrate degradation; glycolysis; D-glyceraldehyde 3-phosphate from glycerone phosphate: step 1/1.</text>
</comment>
<dbReference type="PANTHER" id="PTHR21139:SF42">
    <property type="entry name" value="TRIOSEPHOSPHATE ISOMERASE"/>
    <property type="match status" value="1"/>
</dbReference>
<comment type="similarity">
    <text evidence="1 3">Belongs to the triosephosphate isomerase family.</text>
</comment>
<evidence type="ECO:0000256" key="2">
    <source>
        <dbReference type="ARBA" id="ARBA00023235"/>
    </source>
</evidence>
<dbReference type="PANTHER" id="PTHR21139">
    <property type="entry name" value="TRIOSEPHOSPHATE ISOMERASE"/>
    <property type="match status" value="1"/>
</dbReference>
<comment type="subunit">
    <text evidence="3">Homodimer.</text>
</comment>
<protein>
    <recommendedName>
        <fullName evidence="3">Triosephosphate isomerase</fullName>
        <ecNumber evidence="3">5.3.1.1</ecNumber>
    </recommendedName>
</protein>
<dbReference type="UniPathway" id="UPA00138"/>
<dbReference type="UniPathway" id="UPA00109">
    <property type="reaction ID" value="UER00189"/>
</dbReference>
<reference evidence="4" key="1">
    <citation type="journal article" date="2020" name="mSystems">
        <title>Genome- and Community-Level Interaction Insights into Carbon Utilization and Element Cycling Functions of Hydrothermarchaeota in Hydrothermal Sediment.</title>
        <authorList>
            <person name="Zhou Z."/>
            <person name="Liu Y."/>
            <person name="Xu W."/>
            <person name="Pan J."/>
            <person name="Luo Z.H."/>
            <person name="Li M."/>
        </authorList>
    </citation>
    <scope>NUCLEOTIDE SEQUENCE [LARGE SCALE GENOMIC DNA]</scope>
    <source>
        <strain evidence="4">SpSt-579</strain>
    </source>
</reference>
<dbReference type="CDD" id="cd00311">
    <property type="entry name" value="TIM"/>
    <property type="match status" value="1"/>
</dbReference>
<accession>A0A7C4R614</accession>
<gene>
    <name evidence="4" type="ORF">ENT43_01650</name>
</gene>
<evidence type="ECO:0000313" key="4">
    <source>
        <dbReference type="EMBL" id="HGT70943.1"/>
    </source>
</evidence>
<dbReference type="EC" id="5.3.1.1" evidence="3"/>
<dbReference type="Gene3D" id="3.20.20.70">
    <property type="entry name" value="Aldolase class I"/>
    <property type="match status" value="1"/>
</dbReference>
<dbReference type="InterPro" id="IPR035990">
    <property type="entry name" value="TIM_sf"/>
</dbReference>
<keyword evidence="3" id="KW-0324">Glycolysis</keyword>
<dbReference type="SUPFAM" id="SSF51351">
    <property type="entry name" value="Triosephosphate isomerase (TIM)"/>
    <property type="match status" value="1"/>
</dbReference>
<comment type="catalytic activity">
    <reaction evidence="3">
        <text>D-glyceraldehyde 3-phosphate = dihydroxyacetone phosphate</text>
        <dbReference type="Rhea" id="RHEA:18585"/>
        <dbReference type="ChEBI" id="CHEBI:57642"/>
        <dbReference type="ChEBI" id="CHEBI:59776"/>
        <dbReference type="EC" id="5.3.1.1"/>
    </reaction>
</comment>
<dbReference type="GO" id="GO:0006096">
    <property type="term" value="P:glycolytic process"/>
    <property type="evidence" value="ECO:0007669"/>
    <property type="project" value="UniProtKB-UniPathway"/>
</dbReference>
<sequence>MRYYFICNWKMNPTSFAKAKSLLNDYNKIFTPSKKEKWINKKIIVCPSFLNFQLFDQNRSRTIHLGSQDIFWSSKINSTGKISAKMIKDFGAEYVIIGHSELRSNGDNEFIIREKIKESLRFGITPVVCLGYRDYIKELLTIINNFLPEEINKMILAYEPREFIGSDNSANPKKVEEAVRNIKKIIYRKFKRNILFRFFSLGSKRNTIPRPAIIYGGSVNIVNYTDYINIPDLGGFIIGRESLNPENIKHIATNFDSDLKK</sequence>
<dbReference type="GO" id="GO:0005829">
    <property type="term" value="C:cytosol"/>
    <property type="evidence" value="ECO:0007669"/>
    <property type="project" value="TreeGrafter"/>
</dbReference>
<name>A0A7C4R614_UNCC3</name>
<keyword evidence="3" id="KW-0312">Gluconeogenesis</keyword>
<dbReference type="GO" id="GO:0046166">
    <property type="term" value="P:glyceraldehyde-3-phosphate biosynthetic process"/>
    <property type="evidence" value="ECO:0007669"/>
    <property type="project" value="TreeGrafter"/>
</dbReference>
<evidence type="ECO:0000256" key="1">
    <source>
        <dbReference type="ARBA" id="ARBA00007422"/>
    </source>
</evidence>
<comment type="pathway">
    <text evidence="3">Carbohydrate biosynthesis; gluconeogenesis.</text>
</comment>
<keyword evidence="2 3" id="KW-0413">Isomerase</keyword>
<dbReference type="GO" id="GO:0019563">
    <property type="term" value="P:glycerol catabolic process"/>
    <property type="evidence" value="ECO:0007669"/>
    <property type="project" value="TreeGrafter"/>
</dbReference>
<dbReference type="InterPro" id="IPR013785">
    <property type="entry name" value="Aldolase_TIM"/>
</dbReference>
<dbReference type="Pfam" id="PF00121">
    <property type="entry name" value="TIM"/>
    <property type="match status" value="1"/>
</dbReference>
<dbReference type="GO" id="GO:0004807">
    <property type="term" value="F:triose-phosphate isomerase activity"/>
    <property type="evidence" value="ECO:0007669"/>
    <property type="project" value="UniProtKB-EC"/>
</dbReference>
<comment type="caution">
    <text evidence="4">The sequence shown here is derived from an EMBL/GenBank/DDBJ whole genome shotgun (WGS) entry which is preliminary data.</text>
</comment>